<evidence type="ECO:0000313" key="4">
    <source>
        <dbReference type="Proteomes" id="UP000176562"/>
    </source>
</evidence>
<dbReference type="InterPro" id="IPR006135">
    <property type="entry name" value="T3SS_substrate_exporter"/>
</dbReference>
<dbReference type="InterPro" id="IPR029025">
    <property type="entry name" value="T3SS_substrate_exporter_C"/>
</dbReference>
<feature type="transmembrane region" description="Helical" evidence="2">
    <location>
        <begin position="36"/>
        <end position="58"/>
    </location>
</feature>
<dbReference type="Gene3D" id="3.40.1690.10">
    <property type="entry name" value="secretion proteins EscU"/>
    <property type="match status" value="1"/>
</dbReference>
<keyword evidence="4" id="KW-1185">Reference proteome</keyword>
<dbReference type="PANTHER" id="PTHR30531:SF12">
    <property type="entry name" value="FLAGELLAR BIOSYNTHETIC PROTEIN FLHB"/>
    <property type="match status" value="1"/>
</dbReference>
<dbReference type="AlphaFoldDB" id="A0A1D9M7W6"/>
<dbReference type="Gene3D" id="6.10.250.2080">
    <property type="match status" value="1"/>
</dbReference>
<comment type="similarity">
    <text evidence="1">Belongs to the type III secretion exporter family.</text>
</comment>
<dbReference type="STRING" id="1850250.LPB142_00265"/>
<proteinExistence type="inferred from homology"/>
<feature type="transmembrane region" description="Helical" evidence="2">
    <location>
        <begin position="98"/>
        <end position="118"/>
    </location>
</feature>
<gene>
    <name evidence="3" type="ORF">LPB142_00265</name>
</gene>
<evidence type="ECO:0000256" key="2">
    <source>
        <dbReference type="SAM" id="Phobius"/>
    </source>
</evidence>
<organism evidence="3 4">
    <name type="scientific">Rhodobacter xanthinilyticus</name>
    <dbReference type="NCBI Taxonomy" id="1850250"/>
    <lineage>
        <taxon>Bacteria</taxon>
        <taxon>Pseudomonadati</taxon>
        <taxon>Pseudomonadota</taxon>
        <taxon>Alphaproteobacteria</taxon>
        <taxon>Rhodobacterales</taxon>
        <taxon>Rhodobacter group</taxon>
        <taxon>Rhodobacter</taxon>
    </lineage>
</organism>
<keyword evidence="2" id="KW-0812">Transmembrane</keyword>
<feature type="transmembrane region" description="Helical" evidence="2">
    <location>
        <begin position="194"/>
        <end position="212"/>
    </location>
</feature>
<keyword evidence="3" id="KW-0969">Cilium</keyword>
<reference evidence="3 4" key="1">
    <citation type="submission" date="2016-10" db="EMBL/GenBank/DDBJ databases">
        <title>Rhodobacter sp. LPB0142, isolated from sea water.</title>
        <authorList>
            <person name="Kim E."/>
            <person name="Yi H."/>
        </authorList>
    </citation>
    <scope>NUCLEOTIDE SEQUENCE [LARGE SCALE GENOMIC DNA]</scope>
    <source>
        <strain evidence="3 4">LPB0142</strain>
    </source>
</reference>
<keyword evidence="2" id="KW-1133">Transmembrane helix</keyword>
<dbReference type="EMBL" id="CP017781">
    <property type="protein sequence ID" value="AOZ67945.1"/>
    <property type="molecule type" value="Genomic_DNA"/>
</dbReference>
<keyword evidence="3" id="KW-0282">Flagellum</keyword>
<dbReference type="Pfam" id="PF01312">
    <property type="entry name" value="Bac_export_2"/>
    <property type="match status" value="1"/>
</dbReference>
<evidence type="ECO:0000313" key="3">
    <source>
        <dbReference type="EMBL" id="AOZ67945.1"/>
    </source>
</evidence>
<keyword evidence="2" id="KW-0472">Membrane</keyword>
<dbReference type="KEGG" id="rhp:LPB142_00265"/>
<sequence>MSEEDDSEKEFEPTQHKLDEARKRGDLVKSTEISVAAAYAGVLVAALGLGTASFRAFGERAMVLIDQAESLSHLILADGSGATGAMIGGFVLAIAPWFVLPMILVMVSLLAQRALVFAPEKLMPKLSRIDPISNAGQKFGRSGLFEFAKSTVKLVIIGIILGKFLLDRMDTILLSQRLSAPIATVTLLEMLKDFLILLILIAVVIGGVDYLWQRAEFQRRNRMTRKELMDEMKQSEGDPHMKAQRRQRGIAIAMNQMISDVKKADVVVVNPTHYAVALQWERKSGRAPTCLAKGVDEIAARIREVAMENGVPIHSDPPTARAMYATVEVGQEIRPEHYKPVAAAIRFAEKMRRRAKERGAR</sequence>
<name>A0A1D9M7W6_9RHOB</name>
<protein>
    <submittedName>
        <fullName evidence="3">Flagellar biosynthesis protein FlhB</fullName>
    </submittedName>
</protein>
<dbReference type="GO" id="GO:0005886">
    <property type="term" value="C:plasma membrane"/>
    <property type="evidence" value="ECO:0007669"/>
    <property type="project" value="TreeGrafter"/>
</dbReference>
<dbReference type="SUPFAM" id="SSF160544">
    <property type="entry name" value="EscU C-terminal domain-like"/>
    <property type="match status" value="1"/>
</dbReference>
<dbReference type="PRINTS" id="PR00950">
    <property type="entry name" value="TYPE3IMSPROT"/>
</dbReference>
<accession>A0A1D9M7W6</accession>
<dbReference type="RefSeq" id="WP_068765621.1">
    <property type="nucleotide sequence ID" value="NZ_CP017781.1"/>
</dbReference>
<keyword evidence="3" id="KW-0966">Cell projection</keyword>
<dbReference type="Proteomes" id="UP000176562">
    <property type="component" value="Chromosome"/>
</dbReference>
<evidence type="ECO:0000256" key="1">
    <source>
        <dbReference type="ARBA" id="ARBA00010690"/>
    </source>
</evidence>
<dbReference type="PANTHER" id="PTHR30531">
    <property type="entry name" value="FLAGELLAR BIOSYNTHETIC PROTEIN FLHB"/>
    <property type="match status" value="1"/>
</dbReference>
<dbReference type="GO" id="GO:0009306">
    <property type="term" value="P:protein secretion"/>
    <property type="evidence" value="ECO:0007669"/>
    <property type="project" value="InterPro"/>
</dbReference>